<dbReference type="Proteomes" id="UP001432027">
    <property type="component" value="Unassembled WGS sequence"/>
</dbReference>
<reference evidence="1" key="1">
    <citation type="submission" date="2023-10" db="EMBL/GenBank/DDBJ databases">
        <title>Genome assembly of Pristionchus species.</title>
        <authorList>
            <person name="Yoshida K."/>
            <person name="Sommer R.J."/>
        </authorList>
    </citation>
    <scope>NUCLEOTIDE SEQUENCE</scope>
    <source>
        <strain evidence="1">RS0144</strain>
    </source>
</reference>
<organism evidence="1 2">
    <name type="scientific">Pristionchus entomophagus</name>
    <dbReference type="NCBI Taxonomy" id="358040"/>
    <lineage>
        <taxon>Eukaryota</taxon>
        <taxon>Metazoa</taxon>
        <taxon>Ecdysozoa</taxon>
        <taxon>Nematoda</taxon>
        <taxon>Chromadorea</taxon>
        <taxon>Rhabditida</taxon>
        <taxon>Rhabditina</taxon>
        <taxon>Diplogasteromorpha</taxon>
        <taxon>Diplogasteroidea</taxon>
        <taxon>Neodiplogasteridae</taxon>
        <taxon>Pristionchus</taxon>
    </lineage>
</organism>
<dbReference type="AlphaFoldDB" id="A0AAV5UB99"/>
<evidence type="ECO:0000313" key="1">
    <source>
        <dbReference type="EMBL" id="GMT03827.1"/>
    </source>
</evidence>
<name>A0AAV5UB99_9BILA</name>
<proteinExistence type="predicted"/>
<feature type="non-terminal residue" evidence="1">
    <location>
        <position position="1"/>
    </location>
</feature>
<evidence type="ECO:0000313" key="2">
    <source>
        <dbReference type="Proteomes" id="UP001432027"/>
    </source>
</evidence>
<sequence>DKDDFETGTVSKFKDVVCSDDSQPSNMQNLANVIDQFGVEMNVIVLFSATILDGPLTLSSSVDQVIAIGLNGADQSVAYPDSYVNIDNFDNPELIPVISCMINAAMKGETNLLVACGLQTPAPKPPMSILFINDFTMDFVGDDSMVRNVPASNAAYGKCPGGAYVQAGNEFNYTVDVVNGIRADANLILLFSEYLGGWNYHLDSVPITRVNFPQQASNIFKDAYYDDHSAPDYDALSMQLSFVRTDVLILFTATSLNKPLALPVDNFGRIIVVGLNGADQSKAYPNSSVSITDFSRPQVISCMIDILWDDIASNSLLSCAN</sequence>
<accession>A0AAV5UB99</accession>
<protein>
    <submittedName>
        <fullName evidence="1">Uncharacterized protein</fullName>
    </submittedName>
</protein>
<gene>
    <name evidence="1" type="ORF">PENTCL1PPCAC_26001</name>
</gene>
<dbReference type="EMBL" id="BTSX01000006">
    <property type="protein sequence ID" value="GMT03827.1"/>
    <property type="molecule type" value="Genomic_DNA"/>
</dbReference>
<keyword evidence="2" id="KW-1185">Reference proteome</keyword>
<comment type="caution">
    <text evidence="1">The sequence shown here is derived from an EMBL/GenBank/DDBJ whole genome shotgun (WGS) entry which is preliminary data.</text>
</comment>